<proteinExistence type="predicted"/>
<feature type="signal peptide" evidence="1">
    <location>
        <begin position="1"/>
        <end position="16"/>
    </location>
</feature>
<dbReference type="eggNOG" id="ENOG502ZBIE">
    <property type="taxonomic scope" value="Bacteria"/>
</dbReference>
<dbReference type="EMBL" id="GL945017">
    <property type="protein sequence ID" value="EGN56941.1"/>
    <property type="molecule type" value="Genomic_DNA"/>
</dbReference>
<evidence type="ECO:0000313" key="2">
    <source>
        <dbReference type="EMBL" id="EGN56941.1"/>
    </source>
</evidence>
<dbReference type="Proteomes" id="UP000002772">
    <property type="component" value="Unassembled WGS sequence"/>
</dbReference>
<keyword evidence="2" id="KW-0449">Lipoprotein</keyword>
<dbReference type="STRING" id="688246.Premu_1527"/>
<keyword evidence="1" id="KW-0732">Signal</keyword>
<gene>
    <name evidence="2" type="ORF">Premu_1527</name>
</gene>
<feature type="chain" id="PRO_5003381123" evidence="1">
    <location>
        <begin position="17"/>
        <end position="516"/>
    </location>
</feature>
<dbReference type="OrthoDB" id="1110209at2"/>
<accession>F8NBX4</accession>
<name>F8NBX4_9BACT</name>
<organism evidence="2 3">
    <name type="scientific">Hallella multisaccharivorax DSM 17128</name>
    <dbReference type="NCBI Taxonomy" id="688246"/>
    <lineage>
        <taxon>Bacteria</taxon>
        <taxon>Pseudomonadati</taxon>
        <taxon>Bacteroidota</taxon>
        <taxon>Bacteroidia</taxon>
        <taxon>Bacteroidales</taxon>
        <taxon>Prevotellaceae</taxon>
        <taxon>Hallella</taxon>
    </lineage>
</organism>
<dbReference type="PROSITE" id="PS51257">
    <property type="entry name" value="PROKAR_LIPOPROTEIN"/>
    <property type="match status" value="1"/>
</dbReference>
<keyword evidence="3" id="KW-1185">Reference proteome</keyword>
<dbReference type="HOGENOM" id="CLU_041004_0_0_10"/>
<dbReference type="RefSeq" id="WP_007574273.1">
    <property type="nucleotide sequence ID" value="NZ_BPTS01000001.1"/>
</dbReference>
<evidence type="ECO:0000313" key="3">
    <source>
        <dbReference type="Proteomes" id="UP000002772"/>
    </source>
</evidence>
<protein>
    <submittedName>
        <fullName evidence="2">Putative lipoprotein</fullName>
    </submittedName>
</protein>
<dbReference type="Pfam" id="PF14092">
    <property type="entry name" value="DUF4270"/>
    <property type="match status" value="1"/>
</dbReference>
<sequence>MNIKAAYLLLTGFVMASCSDTTDSIGSSLTSNTDAVNVEAASYDVSSQSILADSVLSRNTTGYLGKVRDTETGNYITGNIMTQFYSIEGYKFPEKEAMTSTNADGQTLKGIINADSCEIRLFYTKHYGDSTRTMKLTAYEMAKPMGEDRNYYSNFDPLKEGYIRNGGISKDKVYTLTDYMVAKSTRDTSTYEPYITLKLNDKYTDANGKVYNNYGTYILEKYYENPAFFKNANTFRNNVVPGFYFKHKSGLGNMAYIDAAQLNVYYKYTDKVAHTSTVNGKTVTEYKDSVLNGITIFWGTEEVLQTTTISNDRNTLLKLAADESCTYLKTPSGIFTELTLPVESIVTGHEHDNIASASLTIPRVNSTVNADNYSFDIPKTLLMIPKDSINSFFENKQMYNNRNSFIATYSGKSSTNSYTYNNISGMISAMAAVDKAHRSADWNKVVLIPVTLTTSTAATSSSYSSYYSYYYGTSSSSANTVVTKVSHDMSLSSTKLVKGTATNSPLQLKVIYSRFK</sequence>
<dbReference type="InterPro" id="IPR025366">
    <property type="entry name" value="DUF4270"/>
</dbReference>
<evidence type="ECO:0000256" key="1">
    <source>
        <dbReference type="SAM" id="SignalP"/>
    </source>
</evidence>
<dbReference type="AlphaFoldDB" id="F8NBX4"/>
<reference evidence="3" key="1">
    <citation type="journal article" date="2011" name="Stand. Genomic Sci.">
        <title>Non-contiguous finished genome sequence of the opportunistic oral pathogen Prevotella multisaccharivorax type strain (PPPA20).</title>
        <authorList>
            <person name="Pati A."/>
            <person name="Gronow S."/>
            <person name="Lu M."/>
            <person name="Lapidus A."/>
            <person name="Nolan M."/>
            <person name="Lucas S."/>
            <person name="Hammon N."/>
            <person name="Deshpande S."/>
            <person name="Cheng J.F."/>
            <person name="Tapia R."/>
            <person name="Han C."/>
            <person name="Goodwin L."/>
            <person name="Pitluck S."/>
            <person name="Liolios K."/>
            <person name="Pagani I."/>
            <person name="Mavromatis K."/>
            <person name="Mikhailova N."/>
            <person name="Huntemann M."/>
            <person name="Chen A."/>
            <person name="Palaniappan K."/>
            <person name="Land M."/>
            <person name="Hauser L."/>
            <person name="Detter J.C."/>
            <person name="Brambilla E.M."/>
            <person name="Rohde M."/>
            <person name="Goker M."/>
            <person name="Woyke T."/>
            <person name="Bristow J."/>
            <person name="Eisen J.A."/>
            <person name="Markowitz V."/>
            <person name="Hugenholtz P."/>
            <person name="Kyrpides N.C."/>
            <person name="Klenk H.P."/>
            <person name="Ivanova N."/>
        </authorList>
    </citation>
    <scope>NUCLEOTIDE SEQUENCE [LARGE SCALE GENOMIC DNA]</scope>
    <source>
        <strain evidence="3">DSM 17128</strain>
    </source>
</reference>